<dbReference type="PANTHER" id="PTHR42643:SF38">
    <property type="entry name" value="IONOTROPIC RECEPTOR 100A"/>
    <property type="match status" value="1"/>
</dbReference>
<feature type="transmembrane region" description="Helical" evidence="8">
    <location>
        <begin position="1612"/>
        <end position="1634"/>
    </location>
</feature>
<reference evidence="10" key="2">
    <citation type="submission" date="2021-08" db="EMBL/GenBank/DDBJ databases">
        <authorList>
            <person name="Eriksson T."/>
        </authorList>
    </citation>
    <scope>NUCLEOTIDE SEQUENCE</scope>
    <source>
        <strain evidence="10">Stoneville</strain>
        <tissue evidence="10">Whole head</tissue>
    </source>
</reference>
<feature type="transmembrane region" description="Helical" evidence="8">
    <location>
        <begin position="3430"/>
        <end position="3449"/>
    </location>
</feature>
<keyword evidence="9" id="KW-0732">Signal</keyword>
<keyword evidence="6" id="KW-0675">Receptor</keyword>
<evidence type="ECO:0000256" key="3">
    <source>
        <dbReference type="ARBA" id="ARBA00022692"/>
    </source>
</evidence>
<accession>A0A8J6HP61</accession>
<feature type="transmembrane region" description="Helical" evidence="8">
    <location>
        <begin position="2824"/>
        <end position="2842"/>
    </location>
</feature>
<feature type="transmembrane region" description="Helical" evidence="8">
    <location>
        <begin position="360"/>
        <end position="382"/>
    </location>
</feature>
<gene>
    <name evidence="10" type="ORF">GEV33_004575</name>
</gene>
<feature type="transmembrane region" description="Helical" evidence="8">
    <location>
        <begin position="4352"/>
        <end position="4371"/>
    </location>
</feature>
<keyword evidence="5 8" id="KW-0472">Membrane</keyword>
<dbReference type="InterPro" id="IPR052192">
    <property type="entry name" value="Insect_Ionotropic_Sensory_Rcpt"/>
</dbReference>
<dbReference type="Proteomes" id="UP000719412">
    <property type="component" value="Unassembled WGS sequence"/>
</dbReference>
<proteinExistence type="predicted"/>
<feature type="transmembrane region" description="Helical" evidence="8">
    <location>
        <begin position="4921"/>
        <end position="4940"/>
    </location>
</feature>
<sequence length="5158" mass="584679">MLNTVFVICLLLPQGFLAQFLQTVGDLKEKCATRSNNFLTIYKQHFLLVNFFTITVLQTNEYQKEVLHLAEDVLKILNQLDCTVKIELRSFANVKPNETTRPFGKSSTQQTGGDCCHAPTREDVMKTKKLTTASSEGFLVLAWSPKVLWDFLDEFGTAVVPKPRTTYSLLFALSSSNNLFENTACAIKVLPKLLQTNPIYKNLSSSSGFAGSDGLLLGALVKYLNIDPVMETNMPRYNYGHEYPNGSITGVFAMVLNKETDWGLNARIMTHYKGGGFEYTVPYMSEKISVVVPKAEKVPRWWALVNCFDNWSWILIHVTISICCIFWYLIRSSSFVKAVSEMCSLLMGVPCRISPSTCEVFFLVSCAFFSLVVLGIVQGSLFKAFTTITFYPDANTLEEVVESGLPVITFAGALIKDNSSSTVGKLIEKSIPFSEDVLDLVAYQKNIVAIHRRRDVEIEAITKYLGQDGVSLLHIVDQSIASFYLSSIVPKDSPFLMVFNRVITAMFESGLTSKWFNDLVYSLFIENLDKVRGKERLNSFSLSDIQSAFYILGVGYVCSIFALLWEMTCLVNFLTITILQTDKYKQEVNELVEQFLILLKSSEFANYGIRIEEKFFTGSTKNRRSRRYAKSPRSEETGGRTFHADGTEDVVKAKKLTTSSGKGYLIIVWNAEVLEDFLHSYGTVVVPKPRATYALLFAFPSDNCKVLTNQMHHTLRHFWTNHNILDVIAQAPCSCASDQIFIYRPFVKVKNSWGTTQNYTANQVQNNSNLIANTLSNLNRFPLRIALFEKSPTAIKVLPKLLRANPIYKNLSWSKGFAGSDALLLGTIAEHLNFDPIVDKMPPFNFGNVFPNGTITGIIAMVINKQSDFGVNCRLMTYYPVDGFAYTVPYSSDKISIAVPKAAKVPRWHSLFACFDKLSWILILVASVLCCVFWYFIRNSSFAKTVWEMYSFLMGIPYKVVPSTGQIFFLTSSMFFSIVVLGIVQGSLFKAFTTTTFYPDVDTLEEVVESGLPVIAFAWLIVRGDNSSVIKKLEERSLPITEDMFDLVAYQRNVAAIDRRLDLEIEIKTKYLASDGVPLLHIVSENLASLHTTSIVPSDSPYLIAFNKIIRRVFEGGLTSKWYNDVVDSMFIESVMKMLNHQEFKSFSLADIQTAFYVIGFGYIASTILFLVMIRFIFMSALLQGIDASFIKIDEDNWKNCATSNDDFWMVYQTHFFLVNYLTVHVLQTDDHRFELNQFAKAVMRVLNSCDYFTTKIQERFLPTEAKSSNRFVSNTSEADTDLDFVPTADFFKTKRRTSDSREGHVIVAWDVGVLGQFLDEDHRAVIPETRATYALLFIFSPSRDCQDGRRELSHVLERLWVEYNVVNVVAQTPCSCSKTQIYIYRPFVKTGESWGRTSRFSLEEVISNLGLIANPLTNFNQFPLNIAIFPRTPTAIQVLPKLLRGNPIYGDLSWSKGFAGLDGLILGTLAKHLNFDAVLVSSFVEDDFGRVLPNGTTVGSLNDIVERRAVFNANGRLLAFFFLDQVEFTIPYTTEPVCVVVPKAAKVPRWKFIFNCFQPESWICIVLTCFVCNIFWYNVGPSSSLGTVTWYIFSYLMGIPIKSAPRKIDRVLFLVPCIVFSIVILGVVQGSFFQNLTTSSYYNDINTLEEVAEWDRPIGAFVWHLVKDDSQLIRKLKSKSVEAPDNIFDLIAHQRNMVALDTKPRLELLIKSRYLDDDGLPLLHIVNECVTTFLTANIVPANSPYIAIFNEIITKLFESGLTSKWYNDVFDSMVTEKLINLNKNREKTQSISLYDAQSAFHLILVGHICSILVFLGEILSKKNCQRKNSIFLPNKDLECTIDSTDFWSVYKTHFLLVDLLTVIVLQTEKHKFELNQFAEVLLQLMGGYEFSVALKIEEHFLSDVDNNQSRPDSRGSIIDEPGGNVEPVEYDKLARIKKLSSDSLKGYLVIVWDVATLHQFLDDNFSTVVPEARATYSLHFVATSPPESCQGVKHEMSDILKLFWVDYNVFNIIAQAPCSCESEKVYIYRPFVRTDSSWGIINIYTLQEITTNYRLITNILDNLNRFPLNIATFSRPPNVVQVLPRLLQGNPIYRNLTWSKGFAGVDGLILATLAESLNFDVTIVGNSKHNWGLVLPNGTISGVLGDVVEGRAVYAANSRILVDYNINRVEHTVPITAEALCVAVPKALKLPKWASMLKSFTTLAWTGIGLTYLICTVFWYRIGSSKTFAKASWTVFSCLAGTAVEVVPTMSQSIFLTGCMIFNIIALGVIQGSLFKNFTTTTFYTDVNTLEELDETGLPVAMALWGFIKADSDLIRRLQNKSIDKTVDSFNFMAYHRNLSTCDRKTYLEFLVETRYIDDDGLPLLHIVNECLSTFLVASIVPKGSAFLTVFNNIITRVVESGLTLKWNEDIINSMIIEKGMSLGKKKTRVRAFCLQDVQALLRNNAQIILTSAYNPLECTISSSEFWEVCETHFLLVEFLTILVLQTEKHKLELNYFTEALLKVMSGYEYPVALKIEEYFLSPNENQTRRVCDESIVDEVGGHDIKPVEYETLAHIKRLSSDSLKGYFIIVWDVATLHQFLDDDYQTVIPEARATYSLHFVFTSSESCQGVKYELSDVLRRFWIDYNVVNVIAQTPCSCDNHKVYIYRPFVRTNSSWGITNVYTLQEINNNYRLITNLLDNLNRFPLKIALVTWGRKSVLELPKLLKNNPIYKNLSWSKGFAGSDGLVLGALAESLNFDVVIVGNPQNTLGAVLPNKTLTGTISDVAERRAVLGANSKFLEDYSLLQIEFTAPHSSDQMCMVVPKAAKVPNWATIFKSFSTTSWIMISVTCIICATFWYLVSSKNVVKASWTMFSILMGTPTKVVPQIGQAYFLAACMIFSVVVLGVIQGSLFTNFTTTTYYSDINTLEELDESGLPIASTIWGLIQSNSTLIKKLENKIVDVAMGGLDFAAYERNVSMCEPKAHAEFLMKTKYVDGNGKPLLHIVNECFTTLLISHVVPKGSAFLTVFNNVITKVVESGLEIKWNNDIVDSLTVEKMINLSRNSTRIKAFSLYDVQSAFYVIVFGHISSIEFWEVCETHFLLVEFLTILVLQTEQHKLDLNYFTEALLKVMSGYEYPIALKIEEYFLSDPKENQTRPISDESIDEVGGHNVKPVEYESLARIKRLSSDSLKGYFIIVWDVATLHRFLDDDYQIVIPEARATYSLHFVFTSSESCQGVKYELSDILKRFWIDYNVVNVIAQTPCSCDNRKVYIYRPFVKTNSSWGITNAYTLEEINNNYRLITNLLDNLNRFPLKIALVPLGRKSVVKIPKLLKNNPIYKNLSWSKGFAGPDGFLLGALAESLNFNVVVVGNPQNSLGMASANKPPTGCLLDVVERRAVYGANSRFLMDYSLPQIEFTVPHSSEQLCMVVPKAAKMPNWASIFNSFTKMSWAIISLTCIICTIFWYFISSKSFRNASWTVFSILMGTPTKIVPKMGQSQFLAACMIFNIVILGVIQGSLFKNFTTISYYADINTLEELDESGLPIAAFIWNFIRPNSELLERLEKKTVQRWMGDLDMTAYRRNVSFYDDGLPLLHIINECLTTFLMTHVVRKGSAFLTVFNNVITKVVESECTINSSEFWEVCETHFLLVEFLTILVLQTEQHKLDLNYFTEALLKVMSGYEYPIALKIEEYFLSEPNGNHTRRVCDESIIDEVGGHNMKPVKYETLARIKRLSSDSLKGYFIIVWDVATLHQFLDDDYQIVIPEARATYSLHFVFTSSESCHGVKYELSDILKRFWIDYNVVNVIAQTPCSCDNHKVYIYRPFVRTNSSWGITNVYTLQEINNNYRLITNLLDNLNQFPLKIALVTWGRKSVLEIPKLLKYNPIYKNLSWSKGFAGLDGFVMGSLAESLNFDVVVLGNPENSLGMASTNKPPTGCLRDVVERRAVFGANSRFLIDYSLPQIEFTVPHSSEELCMVVPKAAKMPNWASIFNSFTTMSWTIITLTCIICTIFCEFWEVCETHFLLVEFLTILVLQTEKHKLELNYFTEALLKEMSGYEYPIALKIEEYFLSDPKENHTRRVCDESIIDEVGGHNMKPVEYETLARIKRLSSDSLKGYFIIVWDAATLHQFLDDDYQIVIPEARATYSLHFVFTSSESCQDVKYESSDVLRRFWIDYNVVNVIAQTPCSCDNHKVYIYRPFVKTNSSWGITNVYTLQEINNNYRLITNLLDNLNQFPLNISVVTWGRKSVLEIPKLLKNNPIYKNLSWSKGFAGIDGFVMGSLAESLNFDVVILENPENRVGSASVNQPPTGCLRDVVELRAVFGANSRFLIDYSLPQIEFTVPHSSEQMCMVVPKAAKMPNWTSIFNSFTKISWAIITLTCIICTIFWYFISSKTFAKASWTMFSILMGTPTKIVPKLGQSQFLAVCMIFNIVVLGVIQGSLFKNFTAISYHADINTLEELDESGLPIATSVWSFITPNSELLKQLEKKTVYRSMGYLDTVAYKRNMSACEPRAHVEFLMKTKYVDDDGLPLLHIINECLATFLMTYVVRKGSAFLTVFNNVITKVFLLVEFLTILVLQTEQHKSDLNYFTEALLREMNGYEFLVTLNIEEYFLSDPNENQTSRIFDESIVDEIGGHNFEPVEYETLAKIKRLSSDSPKGYFIIVWDMATLHRFLDDNYQIVIPEARATYWLHFVFTSSESCQGVKYELSDILRRFWIDYNAVNVIAQTPCSCDNQQVYIYRPFVRTDSSWGVTNIYTLQEINNNNRLITNLLDNLNRVPLPIAVFPSYLTALQDLPKLLTYNPIYKNLTWSKGLVGKDGMILGTLAESLNFDVVLIGGQDNNFGFVLPNGTITGVLGDIAERRAVFAANSRFLANHHVDHIEFTKPNSDDALCIVVPKAARVPRWASIFKSFSLTTWLLISLTCIACTIFWYWMGSSETVAKASWIMFSILVGTAVKVVPNFGQSFFLIACMVFNIIIIGAIQGSLFTNFSTTMFYADINTLQELDESELPIAMGFWNFIKADSDLIRSLENKSIRKSHDSVDFVAYQRNLSSCESKLYTEFLMKMKYVDYDGLPLLHIVNECLSTFLLTNIVPKGSAFLTVFDNVITKIVESGLTIKWNNDIVDSLTIEKMINLNRNRTSLKSFSIYDVQSAFYIIVLGYISSFLLFLSEVLCKNK</sequence>
<feature type="transmembrane region" description="Helical" evidence="8">
    <location>
        <begin position="1155"/>
        <end position="1178"/>
    </location>
</feature>
<feature type="transmembrane region" description="Helical" evidence="8">
    <location>
        <begin position="548"/>
        <end position="575"/>
    </location>
</feature>
<feature type="transmembrane region" description="Helical" evidence="8">
    <location>
        <begin position="4403"/>
        <end position="4422"/>
    </location>
</feature>
<keyword evidence="11" id="KW-1185">Reference proteome</keyword>
<dbReference type="Gene3D" id="3.40.190.10">
    <property type="entry name" value="Periplasmic binding protein-like II"/>
    <property type="match status" value="6"/>
</dbReference>
<dbReference type="SUPFAM" id="SSF53850">
    <property type="entry name" value="Periplasmic binding protein-like II"/>
    <property type="match status" value="8"/>
</dbReference>
<feature type="transmembrane region" description="Helical" evidence="8">
    <location>
        <begin position="2203"/>
        <end position="2223"/>
    </location>
</feature>
<feature type="transmembrane region" description="Helical" evidence="8">
    <location>
        <begin position="918"/>
        <end position="937"/>
    </location>
</feature>
<evidence type="ECO:0000256" key="6">
    <source>
        <dbReference type="ARBA" id="ARBA00023170"/>
    </source>
</evidence>
<evidence type="ECO:0000256" key="9">
    <source>
        <dbReference type="SAM" id="SignalP"/>
    </source>
</evidence>
<keyword evidence="2" id="KW-1003">Cell membrane</keyword>
<feature type="transmembrane region" description="Helical" evidence="8">
    <location>
        <begin position="2872"/>
        <end position="2894"/>
    </location>
</feature>
<dbReference type="PANTHER" id="PTHR42643">
    <property type="entry name" value="IONOTROPIC RECEPTOR 20A-RELATED"/>
    <property type="match status" value="1"/>
</dbReference>
<organism evidence="10 11">
    <name type="scientific">Tenebrio molitor</name>
    <name type="common">Yellow mealworm beetle</name>
    <dbReference type="NCBI Taxonomy" id="7067"/>
    <lineage>
        <taxon>Eukaryota</taxon>
        <taxon>Metazoa</taxon>
        <taxon>Ecdysozoa</taxon>
        <taxon>Arthropoda</taxon>
        <taxon>Hexapoda</taxon>
        <taxon>Insecta</taxon>
        <taxon>Pterygota</taxon>
        <taxon>Neoptera</taxon>
        <taxon>Endopterygota</taxon>
        <taxon>Coleoptera</taxon>
        <taxon>Polyphaga</taxon>
        <taxon>Cucujiformia</taxon>
        <taxon>Tenebrionidae</taxon>
        <taxon>Tenebrio</taxon>
    </lineage>
</organism>
<evidence type="ECO:0000256" key="5">
    <source>
        <dbReference type="ARBA" id="ARBA00023136"/>
    </source>
</evidence>
<evidence type="ECO:0000313" key="10">
    <source>
        <dbReference type="EMBL" id="KAH0818220.1"/>
    </source>
</evidence>
<feature type="transmembrane region" description="Helical" evidence="8">
    <location>
        <begin position="2255"/>
        <end position="2276"/>
    </location>
</feature>
<feature type="transmembrane region" description="Helical" evidence="8">
    <location>
        <begin position="3481"/>
        <end position="3501"/>
    </location>
</feature>
<feature type="transmembrane region" description="Helical" evidence="8">
    <location>
        <begin position="4947"/>
        <end position="4968"/>
    </location>
</feature>
<comment type="caution">
    <text evidence="10">The sequence shown here is derived from an EMBL/GenBank/DDBJ whole genome shotgun (WGS) entry which is preliminary data.</text>
</comment>
<dbReference type="GO" id="GO:0005886">
    <property type="term" value="C:plasma membrane"/>
    <property type="evidence" value="ECO:0007669"/>
    <property type="project" value="UniProtKB-SubCell"/>
</dbReference>
<evidence type="ECO:0000256" key="7">
    <source>
        <dbReference type="ARBA" id="ARBA00023180"/>
    </source>
</evidence>
<evidence type="ECO:0000313" key="11">
    <source>
        <dbReference type="Proteomes" id="UP000719412"/>
    </source>
</evidence>
<evidence type="ECO:0000256" key="4">
    <source>
        <dbReference type="ARBA" id="ARBA00022989"/>
    </source>
</evidence>
<feature type="signal peptide" evidence="9">
    <location>
        <begin position="1"/>
        <end position="18"/>
    </location>
</feature>
<evidence type="ECO:0000256" key="1">
    <source>
        <dbReference type="ARBA" id="ARBA00004651"/>
    </source>
</evidence>
<feature type="transmembrane region" description="Helical" evidence="8">
    <location>
        <begin position="5134"/>
        <end position="5155"/>
    </location>
</feature>
<feature type="transmembrane region" description="Helical" evidence="8">
    <location>
        <begin position="4534"/>
        <end position="4558"/>
    </location>
</feature>
<feature type="chain" id="PRO_5035219330" evidence="9">
    <location>
        <begin position="19"/>
        <end position="5158"/>
    </location>
</feature>
<keyword evidence="4 8" id="KW-1133">Transmembrane helix</keyword>
<dbReference type="EMBL" id="JABDTM020018170">
    <property type="protein sequence ID" value="KAH0818220.1"/>
    <property type="molecule type" value="Genomic_DNA"/>
</dbReference>
<evidence type="ECO:0000256" key="8">
    <source>
        <dbReference type="SAM" id="Phobius"/>
    </source>
</evidence>
<feature type="transmembrane region" description="Helical" evidence="8">
    <location>
        <begin position="4895"/>
        <end position="4915"/>
    </location>
</feature>
<name>A0A8J6HP61_TENMO</name>
<comment type="subcellular location">
    <subcellularLocation>
        <location evidence="1">Cell membrane</location>
        <topology evidence="1">Multi-pass membrane protein</topology>
    </subcellularLocation>
</comment>
<feature type="transmembrane region" description="Helical" evidence="8">
    <location>
        <begin position="967"/>
        <end position="989"/>
    </location>
</feature>
<protein>
    <submittedName>
        <fullName evidence="10">Uncharacterized protein</fullName>
    </submittedName>
</protein>
<reference evidence="10" key="1">
    <citation type="journal article" date="2020" name="J Insects Food Feed">
        <title>The yellow mealworm (Tenebrio molitor) genome: a resource for the emerging insects as food and feed industry.</title>
        <authorList>
            <person name="Eriksson T."/>
            <person name="Andere A."/>
            <person name="Kelstrup H."/>
            <person name="Emery V."/>
            <person name="Picard C."/>
        </authorList>
    </citation>
    <scope>NUCLEOTIDE SEQUENCE</scope>
    <source>
        <strain evidence="10">Stoneville</strain>
        <tissue evidence="10">Whole head</tissue>
    </source>
</reference>
<feature type="transmembrane region" description="Helical" evidence="8">
    <location>
        <begin position="1575"/>
        <end position="1600"/>
    </location>
</feature>
<keyword evidence="7" id="KW-0325">Glycoprotein</keyword>
<keyword evidence="3 8" id="KW-0812">Transmembrane</keyword>
<feature type="transmembrane region" description="Helical" evidence="8">
    <location>
        <begin position="311"/>
        <end position="330"/>
    </location>
</feature>
<evidence type="ECO:0000256" key="2">
    <source>
        <dbReference type="ARBA" id="ARBA00022475"/>
    </source>
</evidence>